<comment type="similarity">
    <text evidence="3 10">Belongs to the cytochrome P450 family.</text>
</comment>
<dbReference type="InParanoid" id="A0A067M2K2"/>
<dbReference type="SUPFAM" id="SSF48264">
    <property type="entry name" value="Cytochrome P450"/>
    <property type="match status" value="1"/>
</dbReference>
<evidence type="ECO:0000256" key="7">
    <source>
        <dbReference type="ARBA" id="ARBA00023004"/>
    </source>
</evidence>
<dbReference type="Gene3D" id="1.10.630.10">
    <property type="entry name" value="Cytochrome P450"/>
    <property type="match status" value="1"/>
</dbReference>
<dbReference type="InterPro" id="IPR017972">
    <property type="entry name" value="Cyt_P450_CS"/>
</dbReference>
<keyword evidence="13" id="KW-1185">Reference proteome</keyword>
<feature type="transmembrane region" description="Helical" evidence="11">
    <location>
        <begin position="7"/>
        <end position="26"/>
    </location>
</feature>
<proteinExistence type="inferred from homology"/>
<dbReference type="STRING" id="930990.A0A067M2K2"/>
<keyword evidence="6 10" id="KW-0560">Oxidoreductase</keyword>
<evidence type="ECO:0000256" key="6">
    <source>
        <dbReference type="ARBA" id="ARBA00023002"/>
    </source>
</evidence>
<evidence type="ECO:0000256" key="1">
    <source>
        <dbReference type="ARBA" id="ARBA00001971"/>
    </source>
</evidence>
<dbReference type="GO" id="GO:0005506">
    <property type="term" value="F:iron ion binding"/>
    <property type="evidence" value="ECO:0007669"/>
    <property type="project" value="InterPro"/>
</dbReference>
<keyword evidence="7 9" id="KW-0408">Iron</keyword>
<evidence type="ECO:0000256" key="11">
    <source>
        <dbReference type="SAM" id="Phobius"/>
    </source>
</evidence>
<name>A0A067M2K2_BOTB1</name>
<dbReference type="OrthoDB" id="1470350at2759"/>
<evidence type="ECO:0000256" key="10">
    <source>
        <dbReference type="RuleBase" id="RU000461"/>
    </source>
</evidence>
<dbReference type="GO" id="GO:0004497">
    <property type="term" value="F:monooxygenase activity"/>
    <property type="evidence" value="ECO:0007669"/>
    <property type="project" value="UniProtKB-KW"/>
</dbReference>
<evidence type="ECO:0000256" key="2">
    <source>
        <dbReference type="ARBA" id="ARBA00005179"/>
    </source>
</evidence>
<dbReference type="Pfam" id="PF00067">
    <property type="entry name" value="p450"/>
    <property type="match status" value="2"/>
</dbReference>
<dbReference type="InterPro" id="IPR050121">
    <property type="entry name" value="Cytochrome_P450_monoxygenase"/>
</dbReference>
<dbReference type="EMBL" id="KL198072">
    <property type="protein sequence ID" value="KDQ10003.1"/>
    <property type="molecule type" value="Genomic_DNA"/>
</dbReference>
<keyword evidence="11" id="KW-0812">Transmembrane</keyword>
<comment type="pathway">
    <text evidence="2">Secondary metabolite biosynthesis.</text>
</comment>
<dbReference type="InterPro" id="IPR002401">
    <property type="entry name" value="Cyt_P450_E_grp-I"/>
</dbReference>
<evidence type="ECO:0000313" key="13">
    <source>
        <dbReference type="Proteomes" id="UP000027195"/>
    </source>
</evidence>
<keyword evidence="11" id="KW-1133">Transmembrane helix</keyword>
<dbReference type="PRINTS" id="PR00385">
    <property type="entry name" value="P450"/>
</dbReference>
<dbReference type="InterPro" id="IPR001128">
    <property type="entry name" value="Cyt_P450"/>
</dbReference>
<dbReference type="HOGENOM" id="CLU_001570_25_0_1"/>
<dbReference type="PANTHER" id="PTHR24305">
    <property type="entry name" value="CYTOCHROME P450"/>
    <property type="match status" value="1"/>
</dbReference>
<evidence type="ECO:0000256" key="9">
    <source>
        <dbReference type="PIRSR" id="PIRSR602401-1"/>
    </source>
</evidence>
<dbReference type="InterPro" id="IPR036396">
    <property type="entry name" value="Cyt_P450_sf"/>
</dbReference>
<comment type="cofactor">
    <cofactor evidence="1 9">
        <name>heme</name>
        <dbReference type="ChEBI" id="CHEBI:30413"/>
    </cofactor>
</comment>
<keyword evidence="5 9" id="KW-0479">Metal-binding</keyword>
<keyword evidence="11" id="KW-0472">Membrane</keyword>
<reference evidence="13" key="1">
    <citation type="journal article" date="2014" name="Proc. Natl. Acad. Sci. U.S.A.">
        <title>Extensive sampling of basidiomycete genomes demonstrates inadequacy of the white-rot/brown-rot paradigm for wood decay fungi.</title>
        <authorList>
            <person name="Riley R."/>
            <person name="Salamov A.A."/>
            <person name="Brown D.W."/>
            <person name="Nagy L.G."/>
            <person name="Floudas D."/>
            <person name="Held B.W."/>
            <person name="Levasseur A."/>
            <person name="Lombard V."/>
            <person name="Morin E."/>
            <person name="Otillar R."/>
            <person name="Lindquist E.A."/>
            <person name="Sun H."/>
            <person name="LaButti K.M."/>
            <person name="Schmutz J."/>
            <person name="Jabbour D."/>
            <person name="Luo H."/>
            <person name="Baker S.E."/>
            <person name="Pisabarro A.G."/>
            <person name="Walton J.D."/>
            <person name="Blanchette R.A."/>
            <person name="Henrissat B."/>
            <person name="Martin F."/>
            <person name="Cullen D."/>
            <person name="Hibbett D.S."/>
            <person name="Grigoriev I.V."/>
        </authorList>
    </citation>
    <scope>NUCLEOTIDE SEQUENCE [LARGE SCALE GENOMIC DNA]</scope>
    <source>
        <strain evidence="13">FD-172 SS1</strain>
    </source>
</reference>
<feature type="binding site" description="axial binding residue" evidence="9">
    <location>
        <position position="484"/>
    </location>
    <ligand>
        <name>heme</name>
        <dbReference type="ChEBI" id="CHEBI:30413"/>
    </ligand>
    <ligandPart>
        <name>Fe</name>
        <dbReference type="ChEBI" id="CHEBI:18248"/>
    </ligandPart>
</feature>
<keyword evidence="8 10" id="KW-0503">Monooxygenase</keyword>
<evidence type="ECO:0000256" key="4">
    <source>
        <dbReference type="ARBA" id="ARBA00022617"/>
    </source>
</evidence>
<gene>
    <name evidence="12" type="ORF">BOTBODRAFT_36622</name>
</gene>
<organism evidence="12 13">
    <name type="scientific">Botryobasidium botryosum (strain FD-172 SS1)</name>
    <dbReference type="NCBI Taxonomy" id="930990"/>
    <lineage>
        <taxon>Eukaryota</taxon>
        <taxon>Fungi</taxon>
        <taxon>Dikarya</taxon>
        <taxon>Basidiomycota</taxon>
        <taxon>Agaricomycotina</taxon>
        <taxon>Agaricomycetes</taxon>
        <taxon>Cantharellales</taxon>
        <taxon>Botryobasidiaceae</taxon>
        <taxon>Botryobasidium</taxon>
    </lineage>
</organism>
<evidence type="ECO:0008006" key="14">
    <source>
        <dbReference type="Google" id="ProtNLM"/>
    </source>
</evidence>
<dbReference type="GO" id="GO:0020037">
    <property type="term" value="F:heme binding"/>
    <property type="evidence" value="ECO:0007669"/>
    <property type="project" value="InterPro"/>
</dbReference>
<sequence length="551" mass="61611">MFHLPDSCLVALCGLSILAFTLVLYIRYQNAIALINGFPGIRTVFDPFSAPGVLTSRIPGLSIPHMYKWEQKYKLYQETGWDIYSGITIWPKLSVSFSVADASAIKEIVQNKATFPKPAFALLALYGPNVVTASNNEEAKRHKKVAAPAFSERNNKLVWRETSRIIEEIFAHWGSKDIVPVDHIVDITLPLALHVISAAGFGRPIPWRGDVGLGAQDGAIPVGHPMSYQEAIETVCKGIFTKLLVPSWAMGLTKRWKKVAMAFDELGKYMSEMIESRRDEGDRIKTDEDGELYKSDLFSNLLSASDAELVSEKGALSERELMGNIFVFLLAGHETTAHSLALAMGLLACYPEEQQKLRDHIKSVLPDGRLPEYEDIPLLTRSLAVFYEATRLFPVPSIAKTAVCDTTLTINASIPPGADIVDGKFDQQKVVFVPNGAFVMLDVFGLHYNPRHWKDPNHFNPERFMSADWNRDAFMTFSAGSRACLGRRFSEIEAVTALTMITMRYKIELNGDLFHIIHGETPRATRERLLKVTQGITLAPVRLPLLFRKRD</sequence>
<evidence type="ECO:0000313" key="12">
    <source>
        <dbReference type="EMBL" id="KDQ10003.1"/>
    </source>
</evidence>
<dbReference type="GO" id="GO:0016705">
    <property type="term" value="F:oxidoreductase activity, acting on paired donors, with incorporation or reduction of molecular oxygen"/>
    <property type="evidence" value="ECO:0007669"/>
    <property type="project" value="InterPro"/>
</dbReference>
<evidence type="ECO:0000256" key="8">
    <source>
        <dbReference type="ARBA" id="ARBA00023033"/>
    </source>
</evidence>
<protein>
    <recommendedName>
        <fullName evidence="14">Cytochrome P450</fullName>
    </recommendedName>
</protein>
<accession>A0A067M2K2</accession>
<dbReference type="PROSITE" id="PS00086">
    <property type="entry name" value="CYTOCHROME_P450"/>
    <property type="match status" value="1"/>
</dbReference>
<dbReference type="AlphaFoldDB" id="A0A067M2K2"/>
<keyword evidence="4 9" id="KW-0349">Heme</keyword>
<evidence type="ECO:0000256" key="5">
    <source>
        <dbReference type="ARBA" id="ARBA00022723"/>
    </source>
</evidence>
<dbReference type="PANTHER" id="PTHR24305:SF166">
    <property type="entry name" value="CYTOCHROME P450 12A4, MITOCHONDRIAL-RELATED"/>
    <property type="match status" value="1"/>
</dbReference>
<evidence type="ECO:0000256" key="3">
    <source>
        <dbReference type="ARBA" id="ARBA00010617"/>
    </source>
</evidence>
<dbReference type="Proteomes" id="UP000027195">
    <property type="component" value="Unassembled WGS sequence"/>
</dbReference>
<dbReference type="PRINTS" id="PR00463">
    <property type="entry name" value="EP450I"/>
</dbReference>